<feature type="transmembrane region" description="Helical" evidence="1">
    <location>
        <begin position="139"/>
        <end position="160"/>
    </location>
</feature>
<dbReference type="EMBL" id="LJOD01000016">
    <property type="protein sequence ID" value="KPE49595.1"/>
    <property type="molecule type" value="Genomic_DNA"/>
</dbReference>
<dbReference type="RefSeq" id="WP_062702294.1">
    <property type="nucleotide sequence ID" value="NZ_LJOD01000016.1"/>
</dbReference>
<reference evidence="3" key="2">
    <citation type="submission" date="2015-09" db="EMBL/GenBank/DDBJ databases">
        <title>Draft genome sequence of a multidrug-resistant Chryseobacterium indologenes isolate from Malaysia.</title>
        <authorList>
            <person name="Yu C.Y."/>
            <person name="Ang G.Y."/>
            <person name="Chan K.-G."/>
        </authorList>
    </citation>
    <scope>NUCLEOTIDE SEQUENCE [LARGE SCALE GENOMIC DNA]</scope>
    <source>
        <strain evidence="3">CI_885</strain>
    </source>
</reference>
<gene>
    <name evidence="2" type="ORF">AOB46_18920</name>
</gene>
<organism evidence="2 3">
    <name type="scientific">Chryseobacterium indologenes</name>
    <name type="common">Flavobacterium indologenes</name>
    <dbReference type="NCBI Taxonomy" id="253"/>
    <lineage>
        <taxon>Bacteria</taxon>
        <taxon>Pseudomonadati</taxon>
        <taxon>Bacteroidota</taxon>
        <taxon>Flavobacteriia</taxon>
        <taxon>Flavobacteriales</taxon>
        <taxon>Weeksellaceae</taxon>
        <taxon>Chryseobacterium group</taxon>
        <taxon>Chryseobacterium</taxon>
    </lineage>
</organism>
<name>A0A0N1KR29_CHRID</name>
<keyword evidence="1" id="KW-0812">Transmembrane</keyword>
<sequence>MKDMVNKTPEADRWLYVATALYFVMNGAQLWETALMVPAWTAGPPASLFFFKTEYGLDFRLFWIIVHSVHEVFLLLALFFNWQIRQSRNSMIVLLAMHIALRVWTLQYFAPTLMTFMAVEVRPVVDPVLLEKATLWKNLNYLRVGLYILVNLGFVFICGIKKDYPLQKPAL</sequence>
<evidence type="ECO:0000313" key="3">
    <source>
        <dbReference type="Proteomes" id="UP000037953"/>
    </source>
</evidence>
<reference evidence="2 3" key="1">
    <citation type="journal article" date="2015" name="Genom Data">
        <title>Draft genome sequence of a multidrug-resistant Chryseobacterium indologenes isolate from Malaysia.</title>
        <authorList>
            <person name="Yu C.Y."/>
            <person name="Ang G.Y."/>
            <person name="Cheng H.J."/>
            <person name="Cheong Y.M."/>
            <person name="Yin W.F."/>
            <person name="Chan K.G."/>
        </authorList>
    </citation>
    <scope>NUCLEOTIDE SEQUENCE [LARGE SCALE GENOMIC DNA]</scope>
    <source>
        <strain evidence="2 3">CI_885</strain>
    </source>
</reference>
<keyword evidence="1" id="KW-1133">Transmembrane helix</keyword>
<comment type="caution">
    <text evidence="2">The sequence shown here is derived from an EMBL/GenBank/DDBJ whole genome shotgun (WGS) entry which is preliminary data.</text>
</comment>
<keyword evidence="1" id="KW-0472">Membrane</keyword>
<dbReference type="PATRIC" id="fig|253.9.peg.1740"/>
<dbReference type="OrthoDB" id="663522at2"/>
<dbReference type="Proteomes" id="UP000037953">
    <property type="component" value="Unassembled WGS sequence"/>
</dbReference>
<dbReference type="AlphaFoldDB" id="A0A0N1KR29"/>
<accession>A0A0N1KR29</accession>
<proteinExistence type="predicted"/>
<feature type="transmembrane region" description="Helical" evidence="1">
    <location>
        <begin position="20"/>
        <end position="41"/>
    </location>
</feature>
<evidence type="ECO:0000313" key="2">
    <source>
        <dbReference type="EMBL" id="KPE49595.1"/>
    </source>
</evidence>
<evidence type="ECO:0000256" key="1">
    <source>
        <dbReference type="SAM" id="Phobius"/>
    </source>
</evidence>
<feature type="transmembrane region" description="Helical" evidence="1">
    <location>
        <begin position="92"/>
        <end position="119"/>
    </location>
</feature>
<protein>
    <submittedName>
        <fullName evidence="2">Uncharacterized protein</fullName>
    </submittedName>
</protein>
<feature type="transmembrane region" description="Helical" evidence="1">
    <location>
        <begin position="61"/>
        <end position="80"/>
    </location>
</feature>